<dbReference type="EMBL" id="JAAMPI010000070">
    <property type="protein sequence ID" value="KAF4636343.1"/>
    <property type="molecule type" value="Genomic_DNA"/>
</dbReference>
<accession>A0A8H4W6Q2</accession>
<feature type="region of interest" description="Disordered" evidence="2">
    <location>
        <begin position="788"/>
        <end position="812"/>
    </location>
</feature>
<dbReference type="InterPro" id="IPR036188">
    <property type="entry name" value="FAD/NAD-bd_sf"/>
</dbReference>
<feature type="coiled-coil region" evidence="1">
    <location>
        <begin position="45"/>
        <end position="72"/>
    </location>
</feature>
<proteinExistence type="predicted"/>
<dbReference type="Proteomes" id="UP000566819">
    <property type="component" value="Unassembled WGS sequence"/>
</dbReference>
<gene>
    <name evidence="3" type="ORF">G7Y89_g1731</name>
</gene>
<sequence>MSLRDFQVSLVAWCGWKRHFTILDEVACTFTGQTRDIRKEHVLVESELDDEILEAKMKIRALQEELSGLLSQGHHCISLVSRNRSWKDRDLRGHQALDEIQMLWTAIYDKDGLEYRKVCEFKKWAEAAARLGLNAQSLRKEATRRHDVWRKGSAGDWRDFDEREEVVAERDRGVTRMTPFGLAMSTEVVLDVKMKHIWPPLTSDFTKHLLQHFVENKIAQGRFITPDWGPMIQNIHKKEYLYNTTRFVCDTEKRVVSRLGASAFNLAIREPKKIVAPEASSHQHHHQHNPITRHDNDSSSPLSQPPIDVNAVLTTCFALKSRSPTAQNKTPDHHIPHLDPYRTFTDQLLSEEHFIDYSALTSSNQLLGDRKSRGKMNHPIEISEIANDERISEGLKSDSELEYSGIDNTTPNLDSSSGWQAQVGLESFGESLRAATQAVFPTETRPQYRRVFVLMISWEDEGIDQSFSTEVSDLYNVFENTFHFEGGDSEEDLKILFYKGDSQLTKNGNVAWARNRSSPLPAVQWSGIQNNLEQALSDVLVLLDCGHAGTTNNEGSGNTELIAASSHTSSVKQYRTSFSRQLEIEFRELSKLPSFSVGNLYHNIFCRLQSTTEEQELRTPLYLPLTQDHPKFPRSIRLSVYKKGSRDTALNGRLTPEDSFEVRAPDSSIAHSFYTPSKLVGSPIPHMAFAIRLKEGVDTSELQSDPLLDWLQSVAGLADELKIGAALHSNAPLLIVSLPICVAIYLPADPTIINLGPASSISQALNRIPIPKDLPTPDSDKWAREYKTNGTNGEKKNGKIVNGSNGTNGFHATSEIRPRKQVHIELPPGARPPLDKGYSSQFNIASSFTEEPTALNGNYDTNMNCDSPTQSHQIPTFGPHSAEASGPQSKAHAKIHTYTDDPGAKFPRISKPVELLRNSYDCVVIGSGYGGGVAASRMARAGEIVGELKTYVVIHLKEDSVDAFDSLSSFRPPRLIIMRLQDFLQPNHLDNKPRIAQDSRYDERVLEIFD</sequence>
<dbReference type="SUPFAM" id="SSF51905">
    <property type="entry name" value="FAD/NAD(P)-binding domain"/>
    <property type="match status" value="1"/>
</dbReference>
<evidence type="ECO:0000313" key="4">
    <source>
        <dbReference type="Proteomes" id="UP000566819"/>
    </source>
</evidence>
<dbReference type="AlphaFoldDB" id="A0A8H4W6Q2"/>
<evidence type="ECO:0000313" key="3">
    <source>
        <dbReference type="EMBL" id="KAF4636343.1"/>
    </source>
</evidence>
<comment type="caution">
    <text evidence="3">The sequence shown here is derived from an EMBL/GenBank/DDBJ whole genome shotgun (WGS) entry which is preliminary data.</text>
</comment>
<evidence type="ECO:0000256" key="1">
    <source>
        <dbReference type="SAM" id="Coils"/>
    </source>
</evidence>
<dbReference type="Gene3D" id="3.50.50.60">
    <property type="entry name" value="FAD/NAD(P)-binding domain"/>
    <property type="match status" value="1"/>
</dbReference>
<feature type="region of interest" description="Disordered" evidence="2">
    <location>
        <begin position="277"/>
        <end position="305"/>
    </location>
</feature>
<protein>
    <submittedName>
        <fullName evidence="3">Uncharacterized protein</fullName>
    </submittedName>
</protein>
<reference evidence="3 4" key="1">
    <citation type="submission" date="2020-03" db="EMBL/GenBank/DDBJ databases">
        <title>Draft Genome Sequence of Cudoniella acicularis.</title>
        <authorList>
            <person name="Buettner E."/>
            <person name="Kellner H."/>
        </authorList>
    </citation>
    <scope>NUCLEOTIDE SEQUENCE [LARGE SCALE GENOMIC DNA]</scope>
    <source>
        <strain evidence="3 4">DSM 108380</strain>
    </source>
</reference>
<keyword evidence="4" id="KW-1185">Reference proteome</keyword>
<keyword evidence="1" id="KW-0175">Coiled coil</keyword>
<dbReference type="OrthoDB" id="4760831at2759"/>
<organism evidence="3 4">
    <name type="scientific">Cudoniella acicularis</name>
    <dbReference type="NCBI Taxonomy" id="354080"/>
    <lineage>
        <taxon>Eukaryota</taxon>
        <taxon>Fungi</taxon>
        <taxon>Dikarya</taxon>
        <taxon>Ascomycota</taxon>
        <taxon>Pezizomycotina</taxon>
        <taxon>Leotiomycetes</taxon>
        <taxon>Helotiales</taxon>
        <taxon>Tricladiaceae</taxon>
        <taxon>Cudoniella</taxon>
    </lineage>
</organism>
<evidence type="ECO:0000256" key="2">
    <source>
        <dbReference type="SAM" id="MobiDB-lite"/>
    </source>
</evidence>
<feature type="compositionally biased region" description="Basic and acidic residues" evidence="2">
    <location>
        <begin position="788"/>
        <end position="797"/>
    </location>
</feature>
<feature type="region of interest" description="Disordered" evidence="2">
    <location>
        <begin position="868"/>
        <end position="887"/>
    </location>
</feature>
<name>A0A8H4W6Q2_9HELO</name>
<feature type="compositionally biased region" description="Polar residues" evidence="2">
    <location>
        <begin position="802"/>
        <end position="811"/>
    </location>
</feature>